<evidence type="ECO:0000256" key="7">
    <source>
        <dbReference type="ARBA" id="ARBA00022927"/>
    </source>
</evidence>
<organism evidence="12 13">
    <name type="scientific">Stigmatella aurantiaca (strain DW4/3-1)</name>
    <dbReference type="NCBI Taxonomy" id="378806"/>
    <lineage>
        <taxon>Bacteria</taxon>
        <taxon>Pseudomonadati</taxon>
        <taxon>Myxococcota</taxon>
        <taxon>Myxococcia</taxon>
        <taxon>Myxococcales</taxon>
        <taxon>Cystobacterineae</taxon>
        <taxon>Archangiaceae</taxon>
        <taxon>Stigmatella</taxon>
    </lineage>
</organism>
<feature type="domain" description="TonB C-terminal" evidence="11">
    <location>
        <begin position="196"/>
        <end position="287"/>
    </location>
</feature>
<gene>
    <name evidence="12" type="ordered locus">STAUR_5295</name>
</gene>
<feature type="compositionally biased region" description="Pro residues" evidence="10">
    <location>
        <begin position="124"/>
        <end position="143"/>
    </location>
</feature>
<dbReference type="InterPro" id="IPR003538">
    <property type="entry name" value="TonB"/>
</dbReference>
<dbReference type="PANTHER" id="PTHR33446:SF2">
    <property type="entry name" value="PROTEIN TONB"/>
    <property type="match status" value="1"/>
</dbReference>
<dbReference type="PANTHER" id="PTHR33446">
    <property type="entry name" value="PROTEIN TONB-RELATED"/>
    <property type="match status" value="1"/>
</dbReference>
<protein>
    <submittedName>
        <fullName evidence="12">TonB family protein</fullName>
    </submittedName>
</protein>
<dbReference type="EMBL" id="CP002271">
    <property type="protein sequence ID" value="ADO73066.1"/>
    <property type="molecule type" value="Genomic_DNA"/>
</dbReference>
<feature type="compositionally biased region" description="Gly residues" evidence="10">
    <location>
        <begin position="27"/>
        <end position="38"/>
    </location>
</feature>
<dbReference type="GO" id="GO:0098797">
    <property type="term" value="C:plasma membrane protein complex"/>
    <property type="evidence" value="ECO:0007669"/>
    <property type="project" value="TreeGrafter"/>
</dbReference>
<comment type="similarity">
    <text evidence="2">Belongs to the TonB family.</text>
</comment>
<proteinExistence type="inferred from homology"/>
<comment type="subcellular location">
    <subcellularLocation>
        <location evidence="1">Cell inner membrane</location>
        <topology evidence="1">Single-pass membrane protein</topology>
        <orientation evidence="1">Periplasmic side</orientation>
    </subcellularLocation>
</comment>
<accession>E3FLH4</accession>
<evidence type="ECO:0000313" key="12">
    <source>
        <dbReference type="EMBL" id="ADO73066.1"/>
    </source>
</evidence>
<keyword evidence="4" id="KW-1003">Cell membrane</keyword>
<dbReference type="SUPFAM" id="SSF74653">
    <property type="entry name" value="TolA/TonB C-terminal domain"/>
    <property type="match status" value="1"/>
</dbReference>
<dbReference type="InterPro" id="IPR006260">
    <property type="entry name" value="TonB/TolA_C"/>
</dbReference>
<evidence type="ECO:0000256" key="4">
    <source>
        <dbReference type="ARBA" id="ARBA00022475"/>
    </source>
</evidence>
<dbReference type="Gene3D" id="3.30.1150.10">
    <property type="match status" value="1"/>
</dbReference>
<keyword evidence="5" id="KW-0997">Cell inner membrane</keyword>
<keyword evidence="9" id="KW-0472">Membrane</keyword>
<keyword evidence="3" id="KW-0813">Transport</keyword>
<dbReference type="eggNOG" id="COG0810">
    <property type="taxonomic scope" value="Bacteria"/>
</dbReference>
<evidence type="ECO:0000256" key="3">
    <source>
        <dbReference type="ARBA" id="ARBA00022448"/>
    </source>
</evidence>
<dbReference type="HOGENOM" id="CLU_969469_0_0_7"/>
<dbReference type="GO" id="GO:0031992">
    <property type="term" value="F:energy transducer activity"/>
    <property type="evidence" value="ECO:0007669"/>
    <property type="project" value="InterPro"/>
</dbReference>
<name>E3FLH4_STIAD</name>
<dbReference type="GO" id="GO:0055085">
    <property type="term" value="P:transmembrane transport"/>
    <property type="evidence" value="ECO:0007669"/>
    <property type="project" value="InterPro"/>
</dbReference>
<feature type="region of interest" description="Disordered" evidence="10">
    <location>
        <begin position="9"/>
        <end position="38"/>
    </location>
</feature>
<dbReference type="InterPro" id="IPR037682">
    <property type="entry name" value="TonB_C"/>
</dbReference>
<evidence type="ECO:0000256" key="9">
    <source>
        <dbReference type="ARBA" id="ARBA00023136"/>
    </source>
</evidence>
<evidence type="ECO:0000256" key="10">
    <source>
        <dbReference type="SAM" id="MobiDB-lite"/>
    </source>
</evidence>
<dbReference type="PRINTS" id="PR01374">
    <property type="entry name" value="TONBPROTEIN"/>
</dbReference>
<dbReference type="KEGG" id="sur:STAUR_5295"/>
<dbReference type="PROSITE" id="PS52015">
    <property type="entry name" value="TONB_CTD"/>
    <property type="match status" value="1"/>
</dbReference>
<keyword evidence="13" id="KW-1185">Reference proteome</keyword>
<dbReference type="GO" id="GO:0015891">
    <property type="term" value="P:siderophore transport"/>
    <property type="evidence" value="ECO:0007669"/>
    <property type="project" value="InterPro"/>
</dbReference>
<dbReference type="Proteomes" id="UP000001351">
    <property type="component" value="Chromosome"/>
</dbReference>
<feature type="region of interest" description="Disordered" evidence="10">
    <location>
        <begin position="121"/>
        <end position="147"/>
    </location>
</feature>
<dbReference type="AlphaFoldDB" id="E3FLH4"/>
<dbReference type="NCBIfam" id="TIGR01352">
    <property type="entry name" value="tonB_Cterm"/>
    <property type="match status" value="1"/>
</dbReference>
<dbReference type="STRING" id="378806.STAUR_5295"/>
<keyword evidence="6" id="KW-0812">Transmembrane</keyword>
<keyword evidence="7" id="KW-0653">Protein transport</keyword>
<evidence type="ECO:0000256" key="5">
    <source>
        <dbReference type="ARBA" id="ARBA00022519"/>
    </source>
</evidence>
<evidence type="ECO:0000256" key="8">
    <source>
        <dbReference type="ARBA" id="ARBA00022989"/>
    </source>
</evidence>
<evidence type="ECO:0000256" key="6">
    <source>
        <dbReference type="ARBA" id="ARBA00022692"/>
    </source>
</evidence>
<dbReference type="OrthoDB" id="9810145at2"/>
<dbReference type="GO" id="GO:0015031">
    <property type="term" value="P:protein transport"/>
    <property type="evidence" value="ECO:0007669"/>
    <property type="project" value="UniProtKB-KW"/>
</dbReference>
<dbReference type="InterPro" id="IPR051045">
    <property type="entry name" value="TonB-dependent_transducer"/>
</dbReference>
<evidence type="ECO:0000259" key="11">
    <source>
        <dbReference type="PROSITE" id="PS52015"/>
    </source>
</evidence>
<sequence>MRTILNLQVGLGESGSPSTQDSPPWGGLSGMGDGSRGPGEWGRWGGASVLAVLIHLAALAWVVSLPPVGPKPAVKPEEPELVFLSFKPPPPAAGAVALPTPEPAPRSPRVRPAQRAVLQVPREIPSPKPPEPVETPEQVPEPPAVEEVAEAPVAAATAPGPEAGEARPGGVQGGVAGGEAGGLLGATGDEVLDLKQVARAPGVLKQVMPQYPRRARNAGVEGLVLVRVIIGVDGRIEAGHTRVIRSVPALDDAAVAAVSQWRFSPAIGHHGRPVRVIIDVPVQFSLK</sequence>
<dbReference type="GO" id="GO:0030288">
    <property type="term" value="C:outer membrane-bounded periplasmic space"/>
    <property type="evidence" value="ECO:0007669"/>
    <property type="project" value="InterPro"/>
</dbReference>
<keyword evidence="8" id="KW-1133">Transmembrane helix</keyword>
<reference evidence="12 13" key="1">
    <citation type="journal article" date="2011" name="Mol. Biol. Evol.">
        <title>Comparative genomic analysis of fruiting body formation in Myxococcales.</title>
        <authorList>
            <person name="Huntley S."/>
            <person name="Hamann N."/>
            <person name="Wegener-Feldbrugge S."/>
            <person name="Treuner-Lange A."/>
            <person name="Kube M."/>
            <person name="Reinhardt R."/>
            <person name="Klages S."/>
            <person name="Muller R."/>
            <person name="Ronning C.M."/>
            <person name="Nierman W.C."/>
            <person name="Sogaard-Andersen L."/>
        </authorList>
    </citation>
    <scope>NUCLEOTIDE SEQUENCE [LARGE SCALE GENOMIC DNA]</scope>
    <source>
        <strain evidence="12 13">DW4/3-1</strain>
    </source>
</reference>
<evidence type="ECO:0000256" key="1">
    <source>
        <dbReference type="ARBA" id="ARBA00004383"/>
    </source>
</evidence>
<dbReference type="Pfam" id="PF03544">
    <property type="entry name" value="TonB_C"/>
    <property type="match status" value="1"/>
</dbReference>
<evidence type="ECO:0000256" key="2">
    <source>
        <dbReference type="ARBA" id="ARBA00006555"/>
    </source>
</evidence>
<evidence type="ECO:0000313" key="13">
    <source>
        <dbReference type="Proteomes" id="UP000001351"/>
    </source>
</evidence>